<dbReference type="PRINTS" id="PR01302">
    <property type="entry name" value="TYPE3IMPPROT"/>
</dbReference>
<keyword evidence="4 12" id="KW-1003">Cell membrane</keyword>
<organism evidence="14 15">
    <name type="scientific">Faecalispora sporosphaeroides</name>
    <dbReference type="NCBI Taxonomy" id="1549"/>
    <lineage>
        <taxon>Bacteria</taxon>
        <taxon>Bacillati</taxon>
        <taxon>Bacillota</taxon>
        <taxon>Clostridia</taxon>
        <taxon>Eubacteriales</taxon>
        <taxon>Oscillospiraceae</taxon>
        <taxon>Faecalispora</taxon>
    </lineage>
</organism>
<evidence type="ECO:0000256" key="10">
    <source>
        <dbReference type="ARBA" id="ARBA00023143"/>
    </source>
</evidence>
<keyword evidence="7 12" id="KW-0653">Protein transport</keyword>
<dbReference type="PROSITE" id="PS01061">
    <property type="entry name" value="FLIP_2"/>
    <property type="match status" value="1"/>
</dbReference>
<evidence type="ECO:0000256" key="12">
    <source>
        <dbReference type="RuleBase" id="RU362069"/>
    </source>
</evidence>
<feature type="transmembrane region" description="Helical" evidence="12">
    <location>
        <begin position="211"/>
        <end position="234"/>
    </location>
</feature>
<accession>A0A928Q1W9</accession>
<keyword evidence="3 12" id="KW-0813">Transport</keyword>
<evidence type="ECO:0000256" key="8">
    <source>
        <dbReference type="ARBA" id="ARBA00022989"/>
    </source>
</evidence>
<dbReference type="GO" id="GO:0009306">
    <property type="term" value="P:protein secretion"/>
    <property type="evidence" value="ECO:0007669"/>
    <property type="project" value="UniProtKB-UniRule"/>
</dbReference>
<evidence type="ECO:0000256" key="9">
    <source>
        <dbReference type="ARBA" id="ARBA00023136"/>
    </source>
</evidence>
<dbReference type="Pfam" id="PF00813">
    <property type="entry name" value="FliP"/>
    <property type="match status" value="1"/>
</dbReference>
<feature type="transmembrane region" description="Helical" evidence="12">
    <location>
        <begin position="181"/>
        <end position="199"/>
    </location>
</feature>
<dbReference type="RefSeq" id="WP_020073280.1">
    <property type="nucleotide sequence ID" value="NZ_JBKWRC010000001.1"/>
</dbReference>
<keyword evidence="14" id="KW-0969">Cilium</keyword>
<dbReference type="Proteomes" id="UP000754750">
    <property type="component" value="Unassembled WGS sequence"/>
</dbReference>
<comment type="caution">
    <text evidence="12">Lacks conserved residue(s) required for the propagation of feature annotation.</text>
</comment>
<sequence length="244" mass="27269">MKSRKKVLVTALLSLLLMAFLPVQASAASTGIQINGNGVDTLEMLQMFLILALVPSILIMTTCFTRIIIVLSFLRNALGLQQTPPNQVLIGMALFLSLFIMTPVLTQINEDAYQPYKEEQITQEQFVQRAAVPMKEFMLKQTKKDDLNLFLNLSKTEIKSAEEAPLTVVIPAFMTSELRRAFLIGFLIFIPFLIIDMVVSSTLMSMGMIMLPPAIISLPFKLLLFVLVDGWGLLFKTLVSSFNM</sequence>
<evidence type="ECO:0000313" key="14">
    <source>
        <dbReference type="EMBL" id="MBE6832649.1"/>
    </source>
</evidence>
<dbReference type="InterPro" id="IPR005838">
    <property type="entry name" value="T3SS_IM_P"/>
</dbReference>
<keyword evidence="11 12" id="KW-1006">Bacterial flagellum protein export</keyword>
<comment type="similarity">
    <text evidence="1 12">Belongs to the FliP/MopC/SpaP family.</text>
</comment>
<evidence type="ECO:0000256" key="2">
    <source>
        <dbReference type="ARBA" id="ARBA00021714"/>
    </source>
</evidence>
<protein>
    <recommendedName>
        <fullName evidence="2 12">Flagellar biosynthetic protein FliP</fullName>
    </recommendedName>
</protein>
<comment type="subcellular location">
    <subcellularLocation>
        <location evidence="12">Cell membrane</location>
        <topology evidence="12">Multi-pass membrane protein</topology>
    </subcellularLocation>
    <subcellularLocation>
        <location evidence="12">Bacterial flagellum basal body</location>
    </subcellularLocation>
</comment>
<feature type="transmembrane region" description="Helical" evidence="12">
    <location>
        <begin position="47"/>
        <end position="74"/>
    </location>
</feature>
<feature type="chain" id="PRO_5037574720" description="Flagellar biosynthetic protein FliP" evidence="13">
    <location>
        <begin position="28"/>
        <end position="244"/>
    </location>
</feature>
<evidence type="ECO:0000256" key="13">
    <source>
        <dbReference type="SAM" id="SignalP"/>
    </source>
</evidence>
<evidence type="ECO:0000256" key="7">
    <source>
        <dbReference type="ARBA" id="ARBA00022927"/>
    </source>
</evidence>
<evidence type="ECO:0000256" key="5">
    <source>
        <dbReference type="ARBA" id="ARBA00022692"/>
    </source>
</evidence>
<dbReference type="PANTHER" id="PTHR30587:SF0">
    <property type="entry name" value="FLAGELLAR BIOSYNTHETIC PROTEIN FLIP"/>
    <property type="match status" value="1"/>
</dbReference>
<keyword evidence="5 12" id="KW-0812">Transmembrane</keyword>
<comment type="function">
    <text evidence="12">Plays a role in the flagellum-specific transport system.</text>
</comment>
<dbReference type="AlphaFoldDB" id="A0A928Q1W9"/>
<keyword evidence="9 12" id="KW-0472">Membrane</keyword>
<dbReference type="GO" id="GO:0044781">
    <property type="term" value="P:bacterial-type flagellum organization"/>
    <property type="evidence" value="ECO:0007669"/>
    <property type="project" value="UniProtKB-UniRule"/>
</dbReference>
<feature type="signal peptide" evidence="13">
    <location>
        <begin position="1"/>
        <end position="27"/>
    </location>
</feature>
<comment type="caution">
    <text evidence="14">The sequence shown here is derived from an EMBL/GenBank/DDBJ whole genome shotgun (WGS) entry which is preliminary data.</text>
</comment>
<name>A0A928Q1W9_9FIRM</name>
<dbReference type="GO" id="GO:0005886">
    <property type="term" value="C:plasma membrane"/>
    <property type="evidence" value="ECO:0007669"/>
    <property type="project" value="UniProtKB-SubCell"/>
</dbReference>
<dbReference type="PRINTS" id="PR00951">
    <property type="entry name" value="FLGBIOSNFLIP"/>
</dbReference>
<keyword evidence="6 12" id="KW-1005">Bacterial flagellum biogenesis</keyword>
<dbReference type="GO" id="GO:0009425">
    <property type="term" value="C:bacterial-type flagellum basal body"/>
    <property type="evidence" value="ECO:0007669"/>
    <property type="project" value="UniProtKB-SubCell"/>
</dbReference>
<evidence type="ECO:0000256" key="3">
    <source>
        <dbReference type="ARBA" id="ARBA00022448"/>
    </source>
</evidence>
<dbReference type="NCBIfam" id="TIGR01103">
    <property type="entry name" value="fliP"/>
    <property type="match status" value="1"/>
</dbReference>
<gene>
    <name evidence="12 14" type="primary">fliP</name>
    <name evidence="14" type="ORF">E7512_03560</name>
</gene>
<keyword evidence="8 12" id="KW-1133">Transmembrane helix</keyword>
<dbReference type="EMBL" id="SVNY01000002">
    <property type="protein sequence ID" value="MBE6832649.1"/>
    <property type="molecule type" value="Genomic_DNA"/>
</dbReference>
<proteinExistence type="inferred from homology"/>
<reference evidence="14" key="1">
    <citation type="submission" date="2019-04" db="EMBL/GenBank/DDBJ databases">
        <title>Evolution of Biomass-Degrading Anaerobic Consortia Revealed by Metagenomics.</title>
        <authorList>
            <person name="Peng X."/>
        </authorList>
    </citation>
    <scope>NUCLEOTIDE SEQUENCE</scope>
    <source>
        <strain evidence="14">SIG551</strain>
    </source>
</reference>
<evidence type="ECO:0000313" key="15">
    <source>
        <dbReference type="Proteomes" id="UP000754750"/>
    </source>
</evidence>
<keyword evidence="13" id="KW-0732">Signal</keyword>
<dbReference type="NCBIfam" id="NF009438">
    <property type="entry name" value="PRK12797.1"/>
    <property type="match status" value="1"/>
</dbReference>
<evidence type="ECO:0000256" key="6">
    <source>
        <dbReference type="ARBA" id="ARBA00022795"/>
    </source>
</evidence>
<keyword evidence="14" id="KW-0282">Flagellum</keyword>
<keyword evidence="14" id="KW-0966">Cell projection</keyword>
<dbReference type="PANTHER" id="PTHR30587">
    <property type="entry name" value="FLAGELLAR BIOSYNTHETIC PROTEIN FLIP"/>
    <property type="match status" value="1"/>
</dbReference>
<dbReference type="InterPro" id="IPR005837">
    <property type="entry name" value="FliP"/>
</dbReference>
<evidence type="ECO:0000256" key="4">
    <source>
        <dbReference type="ARBA" id="ARBA00022475"/>
    </source>
</evidence>
<keyword evidence="10" id="KW-0975">Bacterial flagellum</keyword>
<evidence type="ECO:0000256" key="1">
    <source>
        <dbReference type="ARBA" id="ARBA00006257"/>
    </source>
</evidence>
<evidence type="ECO:0000256" key="11">
    <source>
        <dbReference type="ARBA" id="ARBA00023225"/>
    </source>
</evidence>